<feature type="domain" description="Histidine kinase" evidence="12">
    <location>
        <begin position="326"/>
        <end position="541"/>
    </location>
</feature>
<dbReference type="InterPro" id="IPR003594">
    <property type="entry name" value="HATPase_dom"/>
</dbReference>
<evidence type="ECO:0000256" key="4">
    <source>
        <dbReference type="ARBA" id="ARBA00022553"/>
    </source>
</evidence>
<feature type="compositionally biased region" description="Low complexity" evidence="10">
    <location>
        <begin position="1"/>
        <end position="10"/>
    </location>
</feature>
<dbReference type="InterPro" id="IPR036890">
    <property type="entry name" value="HATPase_C_sf"/>
</dbReference>
<keyword evidence="7 13" id="KW-0418">Kinase</keyword>
<evidence type="ECO:0000256" key="2">
    <source>
        <dbReference type="ARBA" id="ARBA00004370"/>
    </source>
</evidence>
<dbReference type="GO" id="GO:0005886">
    <property type="term" value="C:plasma membrane"/>
    <property type="evidence" value="ECO:0007669"/>
    <property type="project" value="TreeGrafter"/>
</dbReference>
<evidence type="ECO:0000256" key="7">
    <source>
        <dbReference type="ARBA" id="ARBA00022777"/>
    </source>
</evidence>
<dbReference type="EMBL" id="QFOD01000024">
    <property type="protein sequence ID" value="PZP28208.1"/>
    <property type="molecule type" value="Genomic_DNA"/>
</dbReference>
<dbReference type="InterPro" id="IPR003661">
    <property type="entry name" value="HisK_dim/P_dom"/>
</dbReference>
<gene>
    <name evidence="13" type="ORF">DI603_19875</name>
</gene>
<dbReference type="CDD" id="cd00082">
    <property type="entry name" value="HisKA"/>
    <property type="match status" value="1"/>
</dbReference>
<dbReference type="InterPro" id="IPR050428">
    <property type="entry name" value="TCS_sensor_his_kinase"/>
</dbReference>
<dbReference type="InterPro" id="IPR036097">
    <property type="entry name" value="HisK_dim/P_sf"/>
</dbReference>
<dbReference type="AlphaFoldDB" id="A0A2W5DC10"/>
<keyword evidence="5" id="KW-0808">Transferase</keyword>
<dbReference type="PANTHER" id="PTHR45436:SF1">
    <property type="entry name" value="SENSOR PROTEIN QSEC"/>
    <property type="match status" value="1"/>
</dbReference>
<dbReference type="SUPFAM" id="SSF47384">
    <property type="entry name" value="Homodimeric domain of signal transducing histidine kinase"/>
    <property type="match status" value="1"/>
</dbReference>
<dbReference type="InterPro" id="IPR005467">
    <property type="entry name" value="His_kinase_dom"/>
</dbReference>
<feature type="transmembrane region" description="Helical" evidence="11">
    <location>
        <begin position="238"/>
        <end position="261"/>
    </location>
</feature>
<proteinExistence type="predicted"/>
<keyword evidence="4" id="KW-0597">Phosphoprotein</keyword>
<evidence type="ECO:0000256" key="6">
    <source>
        <dbReference type="ARBA" id="ARBA00022692"/>
    </source>
</evidence>
<dbReference type="PROSITE" id="PS50109">
    <property type="entry name" value="HIS_KIN"/>
    <property type="match status" value="1"/>
</dbReference>
<dbReference type="Proteomes" id="UP000249633">
    <property type="component" value="Unassembled WGS sequence"/>
</dbReference>
<feature type="region of interest" description="Disordered" evidence="10">
    <location>
        <begin position="1"/>
        <end position="74"/>
    </location>
</feature>
<evidence type="ECO:0000259" key="12">
    <source>
        <dbReference type="PROSITE" id="PS50109"/>
    </source>
</evidence>
<evidence type="ECO:0000313" key="14">
    <source>
        <dbReference type="Proteomes" id="UP000249633"/>
    </source>
</evidence>
<evidence type="ECO:0000256" key="1">
    <source>
        <dbReference type="ARBA" id="ARBA00000085"/>
    </source>
</evidence>
<evidence type="ECO:0000256" key="9">
    <source>
        <dbReference type="ARBA" id="ARBA00023136"/>
    </source>
</evidence>
<evidence type="ECO:0000256" key="5">
    <source>
        <dbReference type="ARBA" id="ARBA00022679"/>
    </source>
</evidence>
<evidence type="ECO:0000256" key="10">
    <source>
        <dbReference type="SAM" id="MobiDB-lite"/>
    </source>
</evidence>
<dbReference type="InterPro" id="IPR004358">
    <property type="entry name" value="Sig_transdc_His_kin-like_C"/>
</dbReference>
<dbReference type="InterPro" id="IPR013727">
    <property type="entry name" value="2CSK_N"/>
</dbReference>
<accession>A0A2W5DC10</accession>
<dbReference type="Pfam" id="PF08521">
    <property type="entry name" value="2CSK_N"/>
    <property type="match status" value="1"/>
</dbReference>
<name>A0A2W5DC10_9BURK</name>
<sequence>MGAAGAAAGRARPRGGQGGHRAGLECRRRGGCSRLHRGLHPPSAPQAGRLGPGHTHGPRPGLPARDGGAVSRTGRGPSLQRQLLLWLLLPQIVLWLVAAFGAYRVAIRHADDAIDASLLQAARSLARQVRPTASGLFVDLPRSAQDILAADPDDRVMYAVSAPPGQLLFGEARLPEPPGVGEPAQPRFYDAGGPAPLRIVALDLPLRSGAADGTAAEGLMRVQVARSSASREQLARRILLDTALPLSLLVALMSLGVWAGIRAGLAPLAELQARVRGQTAAAGAARLAPISLQAAPREVHALAGAVNELLAQAQSSLALQQRFVSDAAHQLRTPLAGLKSQTELALQGTQDPTLRVRLERVHESALRAARLVNQLLALARAEPESAAARPAEPVDLRTLLRELVAEWVPRALAAGVDLGLEEPAGEARLLTLGSGLLLREAVANLVDNAVRYAGPGATVTVRMTAGDEGWCLEVDDDGPGIPEALHERVFDRFVRGSASGEGCGLGLAIVREIVERQGGSIGLARRPGPGCRFRLTLPAAR</sequence>
<dbReference type="CDD" id="cd00075">
    <property type="entry name" value="HATPase"/>
    <property type="match status" value="1"/>
</dbReference>
<reference evidence="13 14" key="1">
    <citation type="submission" date="2017-08" db="EMBL/GenBank/DDBJ databases">
        <title>Infants hospitalized years apart are colonized by the same room-sourced microbial strains.</title>
        <authorList>
            <person name="Brooks B."/>
            <person name="Olm M.R."/>
            <person name="Firek B.A."/>
            <person name="Baker R."/>
            <person name="Thomas B.C."/>
            <person name="Morowitz M.J."/>
            <person name="Banfield J.F."/>
        </authorList>
    </citation>
    <scope>NUCLEOTIDE SEQUENCE [LARGE SCALE GENOMIC DNA]</scope>
    <source>
        <strain evidence="13">S2_012_000_R2_81</strain>
    </source>
</reference>
<dbReference type="SMART" id="SM00387">
    <property type="entry name" value="HATPase_c"/>
    <property type="match status" value="1"/>
</dbReference>
<comment type="caution">
    <text evidence="13">The sequence shown here is derived from an EMBL/GenBank/DDBJ whole genome shotgun (WGS) entry which is preliminary data.</text>
</comment>
<feature type="compositionally biased region" description="Basic residues" evidence="10">
    <location>
        <begin position="29"/>
        <end position="39"/>
    </location>
</feature>
<dbReference type="PRINTS" id="PR00344">
    <property type="entry name" value="BCTRLSENSOR"/>
</dbReference>
<evidence type="ECO:0000256" key="8">
    <source>
        <dbReference type="ARBA" id="ARBA00022989"/>
    </source>
</evidence>
<dbReference type="Pfam" id="PF00512">
    <property type="entry name" value="HisKA"/>
    <property type="match status" value="1"/>
</dbReference>
<dbReference type="Gene3D" id="3.30.565.10">
    <property type="entry name" value="Histidine kinase-like ATPase, C-terminal domain"/>
    <property type="match status" value="1"/>
</dbReference>
<dbReference type="PANTHER" id="PTHR45436">
    <property type="entry name" value="SENSOR HISTIDINE KINASE YKOH"/>
    <property type="match status" value="1"/>
</dbReference>
<dbReference type="Pfam" id="PF02518">
    <property type="entry name" value="HATPase_c"/>
    <property type="match status" value="1"/>
</dbReference>
<dbReference type="SMART" id="SM00388">
    <property type="entry name" value="HisKA"/>
    <property type="match status" value="1"/>
</dbReference>
<evidence type="ECO:0000313" key="13">
    <source>
        <dbReference type="EMBL" id="PZP28208.1"/>
    </source>
</evidence>
<comment type="subcellular location">
    <subcellularLocation>
        <location evidence="2">Membrane</location>
    </subcellularLocation>
</comment>
<keyword evidence="8 11" id="KW-1133">Transmembrane helix</keyword>
<keyword evidence="9 11" id="KW-0472">Membrane</keyword>
<evidence type="ECO:0000256" key="3">
    <source>
        <dbReference type="ARBA" id="ARBA00012438"/>
    </source>
</evidence>
<feature type="transmembrane region" description="Helical" evidence="11">
    <location>
        <begin position="83"/>
        <end position="103"/>
    </location>
</feature>
<dbReference type="EC" id="2.7.13.3" evidence="3"/>
<dbReference type="GO" id="GO:0000155">
    <property type="term" value="F:phosphorelay sensor kinase activity"/>
    <property type="evidence" value="ECO:0007669"/>
    <property type="project" value="InterPro"/>
</dbReference>
<comment type="catalytic activity">
    <reaction evidence="1">
        <text>ATP + protein L-histidine = ADP + protein N-phospho-L-histidine.</text>
        <dbReference type="EC" id="2.7.13.3"/>
    </reaction>
</comment>
<dbReference type="SUPFAM" id="SSF55874">
    <property type="entry name" value="ATPase domain of HSP90 chaperone/DNA topoisomerase II/histidine kinase"/>
    <property type="match status" value="1"/>
</dbReference>
<dbReference type="Gene3D" id="1.10.287.130">
    <property type="match status" value="1"/>
</dbReference>
<organism evidence="13 14">
    <name type="scientific">Roseateles depolymerans</name>
    <dbReference type="NCBI Taxonomy" id="76731"/>
    <lineage>
        <taxon>Bacteria</taxon>
        <taxon>Pseudomonadati</taxon>
        <taxon>Pseudomonadota</taxon>
        <taxon>Betaproteobacteria</taxon>
        <taxon>Burkholderiales</taxon>
        <taxon>Sphaerotilaceae</taxon>
        <taxon>Roseateles</taxon>
    </lineage>
</organism>
<protein>
    <recommendedName>
        <fullName evidence="3">histidine kinase</fullName>
        <ecNumber evidence="3">2.7.13.3</ecNumber>
    </recommendedName>
</protein>
<keyword evidence="6 11" id="KW-0812">Transmembrane</keyword>
<evidence type="ECO:0000256" key="11">
    <source>
        <dbReference type="SAM" id="Phobius"/>
    </source>
</evidence>